<gene>
    <name evidence="2" type="ORF">SDC9_139865</name>
</gene>
<accession>A0A645DTY0</accession>
<evidence type="ECO:0000313" key="2">
    <source>
        <dbReference type="EMBL" id="MPM92729.1"/>
    </source>
</evidence>
<organism evidence="2">
    <name type="scientific">bioreactor metagenome</name>
    <dbReference type="NCBI Taxonomy" id="1076179"/>
    <lineage>
        <taxon>unclassified sequences</taxon>
        <taxon>metagenomes</taxon>
        <taxon>ecological metagenomes</taxon>
    </lineage>
</organism>
<dbReference type="InterPro" id="IPR052538">
    <property type="entry name" value="Flavonoid_dioxygenase-like"/>
</dbReference>
<feature type="region of interest" description="Disordered" evidence="1">
    <location>
        <begin position="49"/>
        <end position="69"/>
    </location>
</feature>
<comment type="caution">
    <text evidence="2">The sequence shown here is derived from an EMBL/GenBank/DDBJ whole genome shotgun (WGS) entry which is preliminary data.</text>
</comment>
<dbReference type="PANTHER" id="PTHR43346">
    <property type="entry name" value="LIGAND BINDING DOMAIN PROTEIN, PUTATIVE (AFU_ORTHOLOGUE AFUA_6G14370)-RELATED"/>
    <property type="match status" value="1"/>
</dbReference>
<reference evidence="2" key="1">
    <citation type="submission" date="2019-08" db="EMBL/GenBank/DDBJ databases">
        <authorList>
            <person name="Kucharzyk K."/>
            <person name="Murdoch R.W."/>
            <person name="Higgins S."/>
            <person name="Loffler F."/>
        </authorList>
    </citation>
    <scope>NUCLEOTIDE SEQUENCE</scope>
</reference>
<dbReference type="InterPro" id="IPR014710">
    <property type="entry name" value="RmlC-like_jellyroll"/>
</dbReference>
<sequence>MGDNQYNLDFERRVSAEYAIIIPAGKWHNIINIGNRPIKLYAIYAPPEHPKDTVHPTKADAEAAESRWN</sequence>
<evidence type="ECO:0000256" key="1">
    <source>
        <dbReference type="SAM" id="MobiDB-lite"/>
    </source>
</evidence>
<dbReference type="SUPFAM" id="SSF51182">
    <property type="entry name" value="RmlC-like cupins"/>
    <property type="match status" value="1"/>
</dbReference>
<dbReference type="AlphaFoldDB" id="A0A645DTY0"/>
<protein>
    <recommendedName>
        <fullName evidence="3">Cupin 2 conserved barrel domain-containing protein</fullName>
    </recommendedName>
</protein>
<proteinExistence type="predicted"/>
<dbReference type="Gene3D" id="2.60.120.10">
    <property type="entry name" value="Jelly Rolls"/>
    <property type="match status" value="1"/>
</dbReference>
<dbReference type="EMBL" id="VSSQ01039633">
    <property type="protein sequence ID" value="MPM92729.1"/>
    <property type="molecule type" value="Genomic_DNA"/>
</dbReference>
<dbReference type="PANTHER" id="PTHR43346:SF1">
    <property type="entry name" value="QUERCETIN 2,3-DIOXYGENASE-RELATED"/>
    <property type="match status" value="1"/>
</dbReference>
<dbReference type="InterPro" id="IPR011051">
    <property type="entry name" value="RmlC_Cupin_sf"/>
</dbReference>
<name>A0A645DTY0_9ZZZZ</name>
<evidence type="ECO:0008006" key="3">
    <source>
        <dbReference type="Google" id="ProtNLM"/>
    </source>
</evidence>